<comment type="caution">
    <text evidence="3">The sequence shown here is derived from an EMBL/GenBank/DDBJ whole genome shotgun (WGS) entry which is preliminary data.</text>
</comment>
<dbReference type="InterPro" id="IPR016747">
    <property type="entry name" value="Phosphotransbutyrylase"/>
</dbReference>
<protein>
    <submittedName>
        <fullName evidence="3">VanZ family protein</fullName>
    </submittedName>
</protein>
<accession>A0A7Y3XYK3</accession>
<dbReference type="RefSeq" id="WP_171303460.1">
    <property type="nucleotide sequence ID" value="NZ_JABFIF010000013.1"/>
</dbReference>
<keyword evidence="1" id="KW-1133">Transmembrane helix</keyword>
<evidence type="ECO:0000256" key="1">
    <source>
        <dbReference type="SAM" id="Phobius"/>
    </source>
</evidence>
<feature type="transmembrane region" description="Helical" evidence="1">
    <location>
        <begin position="152"/>
        <end position="171"/>
    </location>
</feature>
<dbReference type="PIRSF" id="PIRSF019083">
    <property type="entry name" value="UCP019083_VanZ"/>
    <property type="match status" value="1"/>
</dbReference>
<evidence type="ECO:0000313" key="3">
    <source>
        <dbReference type="EMBL" id="NOH16228.1"/>
    </source>
</evidence>
<dbReference type="EMBL" id="JABFIF010000013">
    <property type="protein sequence ID" value="NOH16228.1"/>
    <property type="molecule type" value="Genomic_DNA"/>
</dbReference>
<evidence type="ECO:0000259" key="2">
    <source>
        <dbReference type="Pfam" id="PF04892"/>
    </source>
</evidence>
<dbReference type="InterPro" id="IPR006976">
    <property type="entry name" value="VanZ-like"/>
</dbReference>
<keyword evidence="1" id="KW-0472">Membrane</keyword>
<reference evidence="3 4" key="1">
    <citation type="submission" date="2020-05" db="EMBL/GenBank/DDBJ databases">
        <title>Draft genome sequence of Clostridium cochlearium strain AGROS13 isolated from a sheep dairy farm in New Zealand.</title>
        <authorList>
            <person name="Gupta T.B."/>
            <person name="Jauregui R."/>
            <person name="Risson A.N."/>
            <person name="Brightwell G."/>
            <person name="Maclean P."/>
        </authorList>
    </citation>
    <scope>NUCLEOTIDE SEQUENCE [LARGE SCALE GENOMIC DNA]</scope>
    <source>
        <strain evidence="3 4">AGROS13</strain>
    </source>
</reference>
<feature type="domain" description="VanZ-like" evidence="2">
    <location>
        <begin position="7"/>
        <end position="168"/>
    </location>
</feature>
<evidence type="ECO:0000313" key="4">
    <source>
        <dbReference type="Proteomes" id="UP000528432"/>
    </source>
</evidence>
<organism evidence="3 4">
    <name type="scientific">Clostridium cochlearium</name>
    <dbReference type="NCBI Taxonomy" id="1494"/>
    <lineage>
        <taxon>Bacteria</taxon>
        <taxon>Bacillati</taxon>
        <taxon>Bacillota</taxon>
        <taxon>Clostridia</taxon>
        <taxon>Eubacteriales</taxon>
        <taxon>Clostridiaceae</taxon>
        <taxon>Clostridium</taxon>
    </lineage>
</organism>
<proteinExistence type="predicted"/>
<feature type="transmembrane region" description="Helical" evidence="1">
    <location>
        <begin position="119"/>
        <end position="140"/>
    </location>
</feature>
<dbReference type="NCBIfam" id="NF037970">
    <property type="entry name" value="vanZ_1"/>
    <property type="match status" value="1"/>
</dbReference>
<name>A0A7Y3XYK3_CLOCO</name>
<dbReference type="AlphaFoldDB" id="A0A7Y3XYK3"/>
<keyword evidence="1" id="KW-0812">Transmembrane</keyword>
<sequence length="185" mass="21687">MKKTTSIILCVLWIGFIFYNSSNNGTKSNYRSNKVVNIIKTIYNKAKKPIEKNKIKEDVKNINKKLESNKEYLTSNRFKSKQAYENYLVRRSAHAFEYFILAILISNAFYQFNIKGQIAFIYILFLCLFTANLDELYQSFVPGRSSSVRDVLLDFTGSVFGILLFHIFISIKKNIKLIEKKHEFY</sequence>
<gene>
    <name evidence="3" type="primary">vanZ</name>
    <name evidence="3" type="ORF">HMJ28_07510</name>
</gene>
<dbReference type="Proteomes" id="UP000528432">
    <property type="component" value="Unassembled WGS sequence"/>
</dbReference>
<dbReference type="Pfam" id="PF04892">
    <property type="entry name" value="VanZ"/>
    <property type="match status" value="1"/>
</dbReference>